<dbReference type="PROSITE" id="PS50994">
    <property type="entry name" value="INTEGRASE"/>
    <property type="match status" value="1"/>
</dbReference>
<dbReference type="GO" id="GO:0003676">
    <property type="term" value="F:nucleic acid binding"/>
    <property type="evidence" value="ECO:0007669"/>
    <property type="project" value="InterPro"/>
</dbReference>
<reference evidence="3" key="1">
    <citation type="journal article" date="2013" name="Genome Biol.">
        <title>Reference genomes and transcriptomes of Nicotiana sylvestris and Nicotiana tomentosiformis.</title>
        <authorList>
            <person name="Sierro N."/>
            <person name="Battey J.N."/>
            <person name="Ouadi S."/>
            <person name="Bovet L."/>
            <person name="Goepfert S."/>
            <person name="Bakaher N."/>
            <person name="Peitsch M.C."/>
            <person name="Ivanov N.V."/>
        </authorList>
    </citation>
    <scope>NUCLEOTIDE SEQUENCE [LARGE SCALE GENOMIC DNA]</scope>
</reference>
<organism evidence="3 4">
    <name type="scientific">Nicotiana sylvestris</name>
    <name type="common">Wood tobacco</name>
    <name type="synonym">South American tobacco</name>
    <dbReference type="NCBI Taxonomy" id="4096"/>
    <lineage>
        <taxon>Eukaryota</taxon>
        <taxon>Viridiplantae</taxon>
        <taxon>Streptophyta</taxon>
        <taxon>Embryophyta</taxon>
        <taxon>Tracheophyta</taxon>
        <taxon>Spermatophyta</taxon>
        <taxon>Magnoliopsida</taxon>
        <taxon>eudicotyledons</taxon>
        <taxon>Gunneridae</taxon>
        <taxon>Pentapetalae</taxon>
        <taxon>asterids</taxon>
        <taxon>lamiids</taxon>
        <taxon>Solanales</taxon>
        <taxon>Solanaceae</taxon>
        <taxon>Nicotianoideae</taxon>
        <taxon>Nicotianeae</taxon>
        <taxon>Nicotiana</taxon>
    </lineage>
</organism>
<dbReference type="eggNOG" id="KOG0017">
    <property type="taxonomic scope" value="Eukaryota"/>
</dbReference>
<evidence type="ECO:0000313" key="4">
    <source>
        <dbReference type="RefSeq" id="XP_009794295.1"/>
    </source>
</evidence>
<evidence type="ECO:0000259" key="2">
    <source>
        <dbReference type="PROSITE" id="PS50994"/>
    </source>
</evidence>
<dbReference type="GO" id="GO:0015074">
    <property type="term" value="P:DNA integration"/>
    <property type="evidence" value="ECO:0007669"/>
    <property type="project" value="InterPro"/>
</dbReference>
<accession>A0A1U7Y677</accession>
<dbReference type="Proteomes" id="UP000189701">
    <property type="component" value="Unplaced"/>
</dbReference>
<dbReference type="RefSeq" id="XP_009794295.1">
    <property type="nucleotide sequence ID" value="XM_009795993.1"/>
</dbReference>
<feature type="domain" description="Integrase catalytic" evidence="2">
    <location>
        <begin position="411"/>
        <end position="528"/>
    </location>
</feature>
<dbReference type="Pfam" id="PF00665">
    <property type="entry name" value="rve"/>
    <property type="match status" value="1"/>
</dbReference>
<dbReference type="InterPro" id="IPR041588">
    <property type="entry name" value="Integrase_H2C2"/>
</dbReference>
<evidence type="ECO:0000256" key="1">
    <source>
        <dbReference type="SAM" id="MobiDB-lite"/>
    </source>
</evidence>
<dbReference type="SUPFAM" id="SSF53098">
    <property type="entry name" value="Ribonuclease H-like"/>
    <property type="match status" value="1"/>
</dbReference>
<dbReference type="InterPro" id="IPR012337">
    <property type="entry name" value="RNaseH-like_sf"/>
</dbReference>
<dbReference type="PANTHER" id="PTHR47266">
    <property type="entry name" value="ENDONUCLEASE-RELATED"/>
    <property type="match status" value="1"/>
</dbReference>
<keyword evidence="3" id="KW-1185">Reference proteome</keyword>
<proteinExistence type="predicted"/>
<feature type="compositionally biased region" description="Polar residues" evidence="1">
    <location>
        <begin position="129"/>
        <end position="141"/>
    </location>
</feature>
<dbReference type="AlphaFoldDB" id="A0A1U7Y677"/>
<dbReference type="Pfam" id="PF17921">
    <property type="entry name" value="Integrase_H2C2"/>
    <property type="match status" value="1"/>
</dbReference>
<dbReference type="InterPro" id="IPR052160">
    <property type="entry name" value="Gypsy_RT_Integrase-like"/>
</dbReference>
<sequence>MGLSNSMKNIVDASAGGAFFSKTWREGQSLLDKMAQNLGWTTRNALITPVVHSVSFDPSNSMAENVATLLTQMSILTKKVEESGQKQQVHIIDTTNGGLCTLCISHPRQGNQNWGQQTQQPHRPPQPQYNTGNMGETQINPKDQGPKQLMAVSLCNGRDLDVEQERAQENIQAETFITVPIELDESTILTEMTVQPSQEEKNIQQETEKVAEPVEKPVVEIESDKEKSQVNIPLIEALKEMLGYAKMMKDLMSQKFDFQDLATITLTQTCSAVVTRPIAEKLSDPESDYEVLTIEDPLTACLMNLDEVNGEDLSEWVLALEGTKGVQNCHRVDHGRHQGDQPRLLHAQDSAGRGAQTFQGTLEEACHASAYGGHFGGVRTVAKVLEAGFFWPTMFKDAHLWVKGCNEFAVLPTNNAKVVVGFLKKNIFTRFGTPRAIISDGGTHFCNRAFEKLFAKYDVRHKVATPYHPQTSGQVEVSNREIKSVLTKTLNATRTDWARKLDDALWAYRTAFKTPIGMPPYKLVFGKACHLPVELEHKAWWALIQLNLDMEAAGTLRVTELHELEEFRYLAFESTKLYKERMKRMHDQNNVERNFKPGDIVLLYNSRLRLFPGKLKSRWSGPFRIVEVFPSGAVEIATENDSRTFRVNGQRLKSYVGMSERKEVSELHLTDPPRSSEP</sequence>
<gene>
    <name evidence="4" type="primary">LOC104241079</name>
</gene>
<name>A0A1U7Y677_NICSY</name>
<evidence type="ECO:0000313" key="3">
    <source>
        <dbReference type="Proteomes" id="UP000189701"/>
    </source>
</evidence>
<feature type="region of interest" description="Disordered" evidence="1">
    <location>
        <begin position="111"/>
        <end position="144"/>
    </location>
</feature>
<dbReference type="InterPro" id="IPR036397">
    <property type="entry name" value="RNaseH_sf"/>
</dbReference>
<protein>
    <submittedName>
        <fullName evidence="4">Uncharacterized protein LOC104241079</fullName>
    </submittedName>
</protein>
<dbReference type="Gene3D" id="3.30.420.10">
    <property type="entry name" value="Ribonuclease H-like superfamily/Ribonuclease H"/>
    <property type="match status" value="1"/>
</dbReference>
<feature type="compositionally biased region" description="Low complexity" evidence="1">
    <location>
        <begin position="111"/>
        <end position="121"/>
    </location>
</feature>
<reference evidence="4" key="2">
    <citation type="submission" date="2025-08" db="UniProtKB">
        <authorList>
            <consortium name="RefSeq"/>
        </authorList>
    </citation>
    <scope>IDENTIFICATION</scope>
    <source>
        <tissue evidence="4">Leaf</tissue>
    </source>
</reference>
<dbReference type="Gene3D" id="1.10.340.70">
    <property type="match status" value="1"/>
</dbReference>
<dbReference type="InterPro" id="IPR001584">
    <property type="entry name" value="Integrase_cat-core"/>
</dbReference>